<gene>
    <name evidence="2" type="primary">hpnE</name>
    <name evidence="2" type="ORF">KHQ06_20650</name>
</gene>
<dbReference type="PANTHER" id="PTHR42923">
    <property type="entry name" value="PROTOPORPHYRINOGEN OXIDASE"/>
    <property type="match status" value="1"/>
</dbReference>
<dbReference type="Pfam" id="PF01593">
    <property type="entry name" value="Amino_oxidase"/>
    <property type="match status" value="1"/>
</dbReference>
<dbReference type="PRINTS" id="PR00368">
    <property type="entry name" value="FADPNR"/>
</dbReference>
<dbReference type="PANTHER" id="PTHR42923:SF46">
    <property type="entry name" value="AMINE OXIDASE"/>
    <property type="match status" value="1"/>
</dbReference>
<dbReference type="SUPFAM" id="SSF51905">
    <property type="entry name" value="FAD/NAD(P)-binding domain"/>
    <property type="match status" value="1"/>
</dbReference>
<keyword evidence="3" id="KW-1185">Reference proteome</keyword>
<keyword evidence="2" id="KW-0560">Oxidoreductase</keyword>
<dbReference type="Proteomes" id="UP000683310">
    <property type="component" value="Chromosome"/>
</dbReference>
<dbReference type="InterPro" id="IPR050464">
    <property type="entry name" value="Zeta_carotene_desat/Oxidored"/>
</dbReference>
<dbReference type="EMBL" id="CP074371">
    <property type="protein sequence ID" value="QVI18917.1"/>
    <property type="molecule type" value="Genomic_DNA"/>
</dbReference>
<reference evidence="2 3" key="1">
    <citation type="submission" date="2021-04" db="EMBL/GenBank/DDBJ databases">
        <title>Nocardia tengchongensis.</title>
        <authorList>
            <person name="Zhuang k."/>
            <person name="Ran Y."/>
            <person name="Li W."/>
        </authorList>
    </citation>
    <scope>NUCLEOTIDE SEQUENCE [LARGE SCALE GENOMIC DNA]</scope>
    <source>
        <strain evidence="2 3">CFH S0057</strain>
    </source>
</reference>
<feature type="domain" description="Amine oxidase" evidence="1">
    <location>
        <begin position="14"/>
        <end position="446"/>
    </location>
</feature>
<protein>
    <submittedName>
        <fullName evidence="2">Hydroxysqualene dehydroxylase HpnE</fullName>
        <ecNumber evidence="2">1.17.8.1</ecNumber>
    </submittedName>
</protein>
<dbReference type="EC" id="1.17.8.1" evidence="2"/>
<sequence>MNDPRRYVVIGGGLAGLAAAVWLAEAGKQVTLLERRGRLGGRTHSLEVAPLRDVPDNGQHVIASGYEHLFRYLTSVGTRQYVSFPQQGVLRWPGGRTAVMGTTGLPALRALVGAHPDASTADRLRAAAATMRMGWQCLRQPRDLADLTTDQWFRRLGMPDTAREALWDWLALGIAAEPVRQESAKVFADVLATGIRLGVKRMRPVSIGYPTTDLDTLFVSGAQRVFDRHGVQVRHRAVARRIRIADGAVTGVELAGGEVEPADAVVCAVPNSYIGGLLDELPEHDQIYSAADKLGYTPIVSTNLYLDRPLGTKAAMEALIGGTGVIDEVFDRQRMHGRGTLNGWLYCLTTSGAYAQIHKPHQAVVDEQMALLRSYYPEAAEAKVLHAQVVPMPRATFSQVVGTDGLRPGQATSVPTLVLAGDWTRTDWSATMESAAQSAAKAVDLLLALPAAGSDHSRSTRTAGSRK</sequence>
<dbReference type="InterPro" id="IPR036188">
    <property type="entry name" value="FAD/NAD-bd_sf"/>
</dbReference>
<name>A0ABX8CG23_9NOCA</name>
<dbReference type="InterPro" id="IPR017830">
    <property type="entry name" value="SQase_HpnE"/>
</dbReference>
<dbReference type="GO" id="GO:0016491">
    <property type="term" value="F:oxidoreductase activity"/>
    <property type="evidence" value="ECO:0007669"/>
    <property type="project" value="UniProtKB-KW"/>
</dbReference>
<evidence type="ECO:0000259" key="1">
    <source>
        <dbReference type="Pfam" id="PF01593"/>
    </source>
</evidence>
<dbReference type="InterPro" id="IPR002937">
    <property type="entry name" value="Amino_oxidase"/>
</dbReference>
<organism evidence="2 3">
    <name type="scientific">Nocardia tengchongensis</name>
    <dbReference type="NCBI Taxonomy" id="2055889"/>
    <lineage>
        <taxon>Bacteria</taxon>
        <taxon>Bacillati</taxon>
        <taxon>Actinomycetota</taxon>
        <taxon>Actinomycetes</taxon>
        <taxon>Mycobacteriales</taxon>
        <taxon>Nocardiaceae</taxon>
        <taxon>Nocardia</taxon>
    </lineage>
</organism>
<dbReference type="Gene3D" id="3.50.50.60">
    <property type="entry name" value="FAD/NAD(P)-binding domain"/>
    <property type="match status" value="1"/>
</dbReference>
<evidence type="ECO:0000313" key="3">
    <source>
        <dbReference type="Proteomes" id="UP000683310"/>
    </source>
</evidence>
<dbReference type="RefSeq" id="WP_213554954.1">
    <property type="nucleotide sequence ID" value="NZ_JBHZDI010000008.1"/>
</dbReference>
<dbReference type="NCBIfam" id="TIGR03467">
    <property type="entry name" value="HpnE"/>
    <property type="match status" value="1"/>
</dbReference>
<proteinExistence type="predicted"/>
<evidence type="ECO:0000313" key="2">
    <source>
        <dbReference type="EMBL" id="QVI18917.1"/>
    </source>
</evidence>
<accession>A0ABX8CG23</accession>